<dbReference type="EMBL" id="CP065647">
    <property type="protein sequence ID" value="QPR73063.1"/>
    <property type="molecule type" value="Genomic_DNA"/>
</dbReference>
<name>A0A1Y0YDD7_BACLI</name>
<dbReference type="RefSeq" id="WP_003178624.1">
    <property type="nucleotide sequence ID" value="NZ_BEXU01000034.1"/>
</dbReference>
<dbReference type="EMBL" id="NILC01000014">
    <property type="protein sequence ID" value="TWL30705.1"/>
    <property type="molecule type" value="Genomic_DNA"/>
</dbReference>
<feature type="transmembrane region" description="Helical" evidence="1">
    <location>
        <begin position="143"/>
        <end position="163"/>
    </location>
</feature>
<evidence type="ECO:0000313" key="2">
    <source>
        <dbReference type="EMBL" id="QPR73063.1"/>
    </source>
</evidence>
<dbReference type="GeneID" id="92858731"/>
<organism evidence="3 4">
    <name type="scientific">Bacillus licheniformis</name>
    <dbReference type="NCBI Taxonomy" id="1402"/>
    <lineage>
        <taxon>Bacteria</taxon>
        <taxon>Bacillati</taxon>
        <taxon>Bacillota</taxon>
        <taxon>Bacilli</taxon>
        <taxon>Bacillales</taxon>
        <taxon>Bacillaceae</taxon>
        <taxon>Bacillus</taxon>
    </lineage>
</organism>
<dbReference type="Proteomes" id="UP000435910">
    <property type="component" value="Unassembled WGS sequence"/>
</dbReference>
<dbReference type="Pfam" id="PF11193">
    <property type="entry name" value="DUF2812"/>
    <property type="match status" value="1"/>
</dbReference>
<keyword evidence="1" id="KW-0812">Transmembrane</keyword>
<evidence type="ECO:0000313" key="4">
    <source>
        <dbReference type="Proteomes" id="UP000435910"/>
    </source>
</evidence>
<dbReference type="OMA" id="MYTFKKT"/>
<dbReference type="InterPro" id="IPR021359">
    <property type="entry name" value="DUF2812"/>
</dbReference>
<evidence type="ECO:0000313" key="3">
    <source>
        <dbReference type="EMBL" id="TWL30705.1"/>
    </source>
</evidence>
<dbReference type="AlphaFoldDB" id="A0A1Y0YDD7"/>
<protein>
    <submittedName>
        <fullName evidence="2">DUF2812 domain-containing protein</fullName>
    </submittedName>
</protein>
<keyword evidence="1" id="KW-0472">Membrane</keyword>
<feature type="transmembrane region" description="Helical" evidence="1">
    <location>
        <begin position="116"/>
        <end position="137"/>
    </location>
</feature>
<evidence type="ECO:0000313" key="5">
    <source>
        <dbReference type="Proteomes" id="UP000595038"/>
    </source>
</evidence>
<gene>
    <name evidence="3" type="ORF">CHCC16736_1739</name>
    <name evidence="2" type="ORF">I6G80_01685</name>
</gene>
<proteinExistence type="predicted"/>
<keyword evidence="1" id="KW-1133">Transmembrane helix</keyword>
<reference evidence="2 5" key="2">
    <citation type="submission" date="2020-12" db="EMBL/GenBank/DDBJ databases">
        <title>FDA dAtabase for Regulatory Grade micrObial Sequences (FDA-ARGOS): Supporting development and validation of Infectious Disease Dx tests.</title>
        <authorList>
            <person name="Nelson B."/>
            <person name="Plummer A."/>
            <person name="Tallon L."/>
            <person name="Sadzewicz L."/>
            <person name="Zhao X."/>
            <person name="Boylan J."/>
            <person name="Ott S."/>
            <person name="Bowen H."/>
            <person name="Vavikolanu K."/>
            <person name="Mehta A."/>
            <person name="Aluvathingal J."/>
            <person name="Nadendla S."/>
            <person name="Myers T."/>
            <person name="Yan Y."/>
            <person name="Sichtig H."/>
        </authorList>
    </citation>
    <scope>NUCLEOTIDE SEQUENCE [LARGE SCALE GENOMIC DNA]</scope>
    <source>
        <strain evidence="2 5">FDAARGOS_923</strain>
    </source>
</reference>
<accession>A0A1Y0YDD7</accession>
<dbReference type="Proteomes" id="UP000595038">
    <property type="component" value="Chromosome"/>
</dbReference>
<evidence type="ECO:0000256" key="1">
    <source>
        <dbReference type="SAM" id="Phobius"/>
    </source>
</evidence>
<sequence length="171" mass="20454">MSKKRKRKFRFFLAWQDRKEEDWLNEMAKQGWMLKSFFLFIYTFEKTKPSNTVYRLDYKTTSNLDQEEYIHIYEDAGWKHVTQFLNWHYFAADPSQVQTNVIYTDRESEAEKYNGLLKVLYAALASVFLSSGLPILIIGIPGYFYWIAAFNLFVLCLLIVCILKVRRKTRI</sequence>
<reference evidence="3 4" key="1">
    <citation type="submission" date="2019-06" db="EMBL/GenBank/DDBJ databases">
        <title>Genome sequence analysis of &gt;100 Bacillus licheniformis strains suggests intrinsic resistance to this species.</title>
        <authorList>
            <person name="Wels M."/>
            <person name="Siezen R.J."/>
            <person name="Johansen E."/>
            <person name="Stuer-Lauridsen B."/>
            <person name="Bjerre K."/>
            <person name="Nielsen B.K.K."/>
        </authorList>
    </citation>
    <scope>NUCLEOTIDE SEQUENCE [LARGE SCALE GENOMIC DNA]</scope>
    <source>
        <strain evidence="3 4">BAC-16736</strain>
    </source>
</reference>